<dbReference type="Pfam" id="PF11575">
    <property type="entry name" value="FhuF_C"/>
    <property type="match status" value="1"/>
</dbReference>
<comment type="caution">
    <text evidence="2">The sequence shown here is derived from an EMBL/GenBank/DDBJ whole genome shotgun (WGS) entry which is preliminary data.</text>
</comment>
<proteinExistence type="predicted"/>
<feature type="domain" description="Ferric siderophore reductase C-terminal" evidence="1">
    <location>
        <begin position="228"/>
        <end position="248"/>
    </location>
</feature>
<gene>
    <name evidence="2" type="ORF">FHS44_002676</name>
</gene>
<dbReference type="GO" id="GO:0051537">
    <property type="term" value="F:2 iron, 2 sulfur cluster binding"/>
    <property type="evidence" value="ECO:0007669"/>
    <property type="project" value="InterPro"/>
</dbReference>
<evidence type="ECO:0000259" key="1">
    <source>
        <dbReference type="Pfam" id="PF11575"/>
    </source>
</evidence>
<organism evidence="2 3">
    <name type="scientific">Streptosporangium saharense</name>
    <dbReference type="NCBI Taxonomy" id="1706840"/>
    <lineage>
        <taxon>Bacteria</taxon>
        <taxon>Bacillati</taxon>
        <taxon>Actinomycetota</taxon>
        <taxon>Actinomycetes</taxon>
        <taxon>Streptosporangiales</taxon>
        <taxon>Streptosporangiaceae</taxon>
        <taxon>Streptosporangium</taxon>
    </lineage>
</organism>
<accession>A0A7W7QL56</accession>
<name>A0A7W7QL56_9ACTN</name>
<dbReference type="EMBL" id="JACHJP010000002">
    <property type="protein sequence ID" value="MBB4915591.1"/>
    <property type="molecule type" value="Genomic_DNA"/>
</dbReference>
<dbReference type="Proteomes" id="UP000552644">
    <property type="component" value="Unassembled WGS sequence"/>
</dbReference>
<dbReference type="AlphaFoldDB" id="A0A7W7QL56"/>
<evidence type="ECO:0000313" key="2">
    <source>
        <dbReference type="EMBL" id="MBB4915591.1"/>
    </source>
</evidence>
<sequence>MIVMPPVRRAPVIVPAGPETVSAVLAEVSTVGGYFELDAGEAEPGWRPLTDLLTDRALLARRVAEVATRLGTDQTRVAASIQFQGLAARLWSPVVGAFAAHGLLLDLAPTRVHWYPAPTGPLPLRAVRPGGWQVADPAEAAGPMYHGVVTGLLEPLASAVREIVGISSTLLWGNTASALAGAVCVLARQRPELAGRAVALGRELLGTGSLRDTGGLAEPVPGRPSFTRNSCCLYYRLPGGGKCGDCVLLASRTRERLASRTRERGDT</sequence>
<protein>
    <submittedName>
        <fullName evidence="2">Ferric iron reductase protein FhuF</fullName>
    </submittedName>
</protein>
<dbReference type="InterPro" id="IPR024726">
    <property type="entry name" value="FhuF_C"/>
</dbReference>
<keyword evidence="3" id="KW-1185">Reference proteome</keyword>
<reference evidence="2 3" key="1">
    <citation type="submission" date="2020-08" db="EMBL/GenBank/DDBJ databases">
        <title>Genomic Encyclopedia of Type Strains, Phase III (KMG-III): the genomes of soil and plant-associated and newly described type strains.</title>
        <authorList>
            <person name="Whitman W."/>
        </authorList>
    </citation>
    <scope>NUCLEOTIDE SEQUENCE [LARGE SCALE GENOMIC DNA]</scope>
    <source>
        <strain evidence="2 3">CECT 8840</strain>
    </source>
</reference>
<evidence type="ECO:0000313" key="3">
    <source>
        <dbReference type="Proteomes" id="UP000552644"/>
    </source>
</evidence>